<proteinExistence type="predicted"/>
<accession>A0A6J6UDQ8</accession>
<name>A0A6J6UDQ8_9ZZZZ</name>
<dbReference type="AlphaFoldDB" id="A0A6J6UDQ8"/>
<gene>
    <name evidence="1" type="ORF">UFOPK2855_00507</name>
</gene>
<evidence type="ECO:0000313" key="1">
    <source>
        <dbReference type="EMBL" id="CAB4757982.1"/>
    </source>
</evidence>
<organism evidence="1">
    <name type="scientific">freshwater metagenome</name>
    <dbReference type="NCBI Taxonomy" id="449393"/>
    <lineage>
        <taxon>unclassified sequences</taxon>
        <taxon>metagenomes</taxon>
        <taxon>ecological metagenomes</taxon>
    </lineage>
</organism>
<sequence>MSFPMPSFASASGTGVKPSLRSFSLASLTVRLRTSGTVIEAFEELPEIV</sequence>
<reference evidence="1" key="1">
    <citation type="submission" date="2020-05" db="EMBL/GenBank/DDBJ databases">
        <authorList>
            <person name="Chiriac C."/>
            <person name="Salcher M."/>
            <person name="Ghai R."/>
            <person name="Kavagutti S V."/>
        </authorList>
    </citation>
    <scope>NUCLEOTIDE SEQUENCE</scope>
</reference>
<protein>
    <submittedName>
        <fullName evidence="1">Unannotated protein</fullName>
    </submittedName>
</protein>
<dbReference type="EMBL" id="CAEZZK010000079">
    <property type="protein sequence ID" value="CAB4757982.1"/>
    <property type="molecule type" value="Genomic_DNA"/>
</dbReference>